<dbReference type="PANTHER" id="PTHR48111:SF40">
    <property type="entry name" value="PHOSPHATE REGULON TRANSCRIPTIONAL REGULATORY PROTEIN PHOB"/>
    <property type="match status" value="1"/>
</dbReference>
<organism evidence="6 8">
    <name type="scientific">Bradyrhizobium guangzhouense</name>
    <dbReference type="NCBI Taxonomy" id="1325095"/>
    <lineage>
        <taxon>Bacteria</taxon>
        <taxon>Pseudomonadati</taxon>
        <taxon>Pseudomonadota</taxon>
        <taxon>Alphaproteobacteria</taxon>
        <taxon>Hyphomicrobiales</taxon>
        <taxon>Nitrobacteraceae</taxon>
        <taxon>Bradyrhizobium</taxon>
    </lineage>
</organism>
<dbReference type="PROSITE" id="PS50110">
    <property type="entry name" value="RESPONSE_REGULATORY"/>
    <property type="match status" value="1"/>
</dbReference>
<dbReference type="InterPro" id="IPR001789">
    <property type="entry name" value="Sig_transdc_resp-reg_receiver"/>
</dbReference>
<sequence>MPASVLLIEDEALIRMMLAEMIEEAGHSVVAEAGDLKKGTALATHADFDLAILDINLGGDTIEPIASQIAGRGKPFFFVSGYGSSGVPVAFQGTPVLRKPCLVGELQSAIDAALSRLPQRQNCPP</sequence>
<dbReference type="RefSeq" id="WP_128949136.1">
    <property type="nucleotide sequence ID" value="NZ_RDQY01000033.1"/>
</dbReference>
<gene>
    <name evidence="7" type="ORF">EAS56_24415</name>
    <name evidence="6" type="ORF">XH91_02565</name>
</gene>
<dbReference type="GO" id="GO:0032993">
    <property type="term" value="C:protein-DNA complex"/>
    <property type="evidence" value="ECO:0007669"/>
    <property type="project" value="TreeGrafter"/>
</dbReference>
<dbReference type="Proteomes" id="UP000290401">
    <property type="component" value="Unassembled WGS sequence"/>
</dbReference>
<proteinExistence type="predicted"/>
<evidence type="ECO:0000256" key="3">
    <source>
        <dbReference type="ARBA" id="ARBA00023125"/>
    </source>
</evidence>
<dbReference type="SMART" id="SM00448">
    <property type="entry name" value="REC"/>
    <property type="match status" value="1"/>
</dbReference>
<name>A0AAE6C678_9BRAD</name>
<dbReference type="GO" id="GO:0005829">
    <property type="term" value="C:cytosol"/>
    <property type="evidence" value="ECO:0007669"/>
    <property type="project" value="TreeGrafter"/>
</dbReference>
<evidence type="ECO:0000256" key="4">
    <source>
        <dbReference type="PROSITE-ProRule" id="PRU00169"/>
    </source>
</evidence>
<dbReference type="InterPro" id="IPR011006">
    <property type="entry name" value="CheY-like_superfamily"/>
</dbReference>
<evidence type="ECO:0000313" key="6">
    <source>
        <dbReference type="EMBL" id="QAU44349.1"/>
    </source>
</evidence>
<evidence type="ECO:0000313" key="8">
    <source>
        <dbReference type="Proteomes" id="UP000288972"/>
    </source>
</evidence>
<reference evidence="7 9" key="2">
    <citation type="submission" date="2018-10" db="EMBL/GenBank/DDBJ databases">
        <title>Bradyrhizobium sp. nov., effective nodules isolated from peanut in China.</title>
        <authorList>
            <person name="Li Y."/>
        </authorList>
    </citation>
    <scope>NUCLEOTIDE SEQUENCE [LARGE SCALE GENOMIC DNA]</scope>
    <source>
        <strain evidence="7 9">CCBAU 53426</strain>
    </source>
</reference>
<dbReference type="Gene3D" id="3.40.50.2300">
    <property type="match status" value="1"/>
</dbReference>
<keyword evidence="9" id="KW-1185">Reference proteome</keyword>
<dbReference type="EMBL" id="CP030053">
    <property type="protein sequence ID" value="QAU44349.1"/>
    <property type="molecule type" value="Genomic_DNA"/>
</dbReference>
<protein>
    <submittedName>
        <fullName evidence="6">Response regulator</fullName>
    </submittedName>
</protein>
<evidence type="ECO:0000259" key="5">
    <source>
        <dbReference type="PROSITE" id="PS50110"/>
    </source>
</evidence>
<keyword evidence="1 4" id="KW-0597">Phosphoprotein</keyword>
<dbReference type="InterPro" id="IPR039420">
    <property type="entry name" value="WalR-like"/>
</dbReference>
<evidence type="ECO:0000313" key="7">
    <source>
        <dbReference type="EMBL" id="RXH10081.1"/>
    </source>
</evidence>
<dbReference type="GO" id="GO:0000976">
    <property type="term" value="F:transcription cis-regulatory region binding"/>
    <property type="evidence" value="ECO:0007669"/>
    <property type="project" value="TreeGrafter"/>
</dbReference>
<feature type="modified residue" description="4-aspartylphosphate" evidence="4">
    <location>
        <position position="54"/>
    </location>
</feature>
<dbReference type="EMBL" id="RDQZ01000022">
    <property type="protein sequence ID" value="RXH10081.1"/>
    <property type="molecule type" value="Genomic_DNA"/>
</dbReference>
<evidence type="ECO:0000256" key="1">
    <source>
        <dbReference type="ARBA" id="ARBA00022553"/>
    </source>
</evidence>
<keyword evidence="2" id="KW-0902">Two-component regulatory system</keyword>
<dbReference type="Pfam" id="PF00072">
    <property type="entry name" value="Response_reg"/>
    <property type="match status" value="1"/>
</dbReference>
<dbReference type="GO" id="GO:0000156">
    <property type="term" value="F:phosphorelay response regulator activity"/>
    <property type="evidence" value="ECO:0007669"/>
    <property type="project" value="TreeGrafter"/>
</dbReference>
<feature type="domain" description="Response regulatory" evidence="5">
    <location>
        <begin position="4"/>
        <end position="114"/>
    </location>
</feature>
<dbReference type="KEGG" id="bgz:XH91_02565"/>
<dbReference type="GO" id="GO:0006355">
    <property type="term" value="P:regulation of DNA-templated transcription"/>
    <property type="evidence" value="ECO:0007669"/>
    <property type="project" value="TreeGrafter"/>
</dbReference>
<evidence type="ECO:0000256" key="2">
    <source>
        <dbReference type="ARBA" id="ARBA00023012"/>
    </source>
</evidence>
<reference evidence="6 8" key="1">
    <citation type="submission" date="2018-06" db="EMBL/GenBank/DDBJ databases">
        <title>Comparative genomics of rhizobia nodulating Arachis hypogaea in China.</title>
        <authorList>
            <person name="Li Y."/>
        </authorList>
    </citation>
    <scope>NUCLEOTIDE SEQUENCE [LARGE SCALE GENOMIC DNA]</scope>
    <source>
        <strain evidence="6 8">CCBAU 51670</strain>
    </source>
</reference>
<evidence type="ECO:0000313" key="9">
    <source>
        <dbReference type="Proteomes" id="UP000290401"/>
    </source>
</evidence>
<dbReference type="PANTHER" id="PTHR48111">
    <property type="entry name" value="REGULATOR OF RPOS"/>
    <property type="match status" value="1"/>
</dbReference>
<keyword evidence="3" id="KW-0238">DNA-binding</keyword>
<dbReference type="Proteomes" id="UP000288972">
    <property type="component" value="Chromosome"/>
</dbReference>
<dbReference type="AlphaFoldDB" id="A0AAE6C678"/>
<dbReference type="SUPFAM" id="SSF52172">
    <property type="entry name" value="CheY-like"/>
    <property type="match status" value="1"/>
</dbReference>
<accession>A0AAE6C678</accession>